<keyword evidence="2" id="KW-1185">Reference proteome</keyword>
<dbReference type="AlphaFoldDB" id="A0A3M7QBU5"/>
<evidence type="ECO:0000313" key="2">
    <source>
        <dbReference type="Proteomes" id="UP000276133"/>
    </source>
</evidence>
<dbReference type="Proteomes" id="UP000276133">
    <property type="component" value="Unassembled WGS sequence"/>
</dbReference>
<evidence type="ECO:0000313" key="1">
    <source>
        <dbReference type="EMBL" id="RNA08896.1"/>
    </source>
</evidence>
<protein>
    <submittedName>
        <fullName evidence="1">Uncharacterized protein</fullName>
    </submittedName>
</protein>
<accession>A0A3M7QBU5</accession>
<reference evidence="1 2" key="1">
    <citation type="journal article" date="2018" name="Sci. Rep.">
        <title>Genomic signatures of local adaptation to the degree of environmental predictability in rotifers.</title>
        <authorList>
            <person name="Franch-Gras L."/>
            <person name="Hahn C."/>
            <person name="Garcia-Roger E.M."/>
            <person name="Carmona M.J."/>
            <person name="Serra M."/>
            <person name="Gomez A."/>
        </authorList>
    </citation>
    <scope>NUCLEOTIDE SEQUENCE [LARGE SCALE GENOMIC DNA]</scope>
    <source>
        <strain evidence="1">HYR1</strain>
    </source>
</reference>
<sequence>IGLDNLFFFFLLELSIDFFRVHVVTLSLRLNQSYAVRYCSVVIVGSFENNFALTVSGSRSNDHDSIVLMTENNWTIN</sequence>
<dbReference type="EMBL" id="REGN01006597">
    <property type="protein sequence ID" value="RNA08896.1"/>
    <property type="molecule type" value="Genomic_DNA"/>
</dbReference>
<comment type="caution">
    <text evidence="1">The sequence shown here is derived from an EMBL/GenBank/DDBJ whole genome shotgun (WGS) entry which is preliminary data.</text>
</comment>
<feature type="non-terminal residue" evidence="1">
    <location>
        <position position="1"/>
    </location>
</feature>
<proteinExistence type="predicted"/>
<name>A0A3M7QBU5_BRAPC</name>
<gene>
    <name evidence="1" type="ORF">BpHYR1_028257</name>
</gene>
<organism evidence="1 2">
    <name type="scientific">Brachionus plicatilis</name>
    <name type="common">Marine rotifer</name>
    <name type="synonym">Brachionus muelleri</name>
    <dbReference type="NCBI Taxonomy" id="10195"/>
    <lineage>
        <taxon>Eukaryota</taxon>
        <taxon>Metazoa</taxon>
        <taxon>Spiralia</taxon>
        <taxon>Gnathifera</taxon>
        <taxon>Rotifera</taxon>
        <taxon>Eurotatoria</taxon>
        <taxon>Monogononta</taxon>
        <taxon>Pseudotrocha</taxon>
        <taxon>Ploima</taxon>
        <taxon>Brachionidae</taxon>
        <taxon>Brachionus</taxon>
    </lineage>
</organism>